<dbReference type="PANTHER" id="PTHR10151">
    <property type="entry name" value="ECTONUCLEOTIDE PYROPHOSPHATASE/PHOSPHODIESTERASE"/>
    <property type="match status" value="1"/>
</dbReference>
<evidence type="ECO:0000313" key="2">
    <source>
        <dbReference type="Proteomes" id="UP001056500"/>
    </source>
</evidence>
<proteinExistence type="predicted"/>
<dbReference type="Pfam" id="PF01663">
    <property type="entry name" value="Phosphodiest"/>
    <property type="match status" value="1"/>
</dbReference>
<dbReference type="Proteomes" id="UP001056500">
    <property type="component" value="Chromosome"/>
</dbReference>
<gene>
    <name evidence="1" type="ORF">NDK47_16945</name>
</gene>
<sequence length="492" mass="54740">MKKVLLFLIDSMMPDVLEQCIAAGKAPGLQFFMERGQYIPDCVTVFPTMTASIDCSLITGVYPDRHKIPGLVWYDSEQRKMINYINGTIPVGKIGLEHCAKNVLFDLNERHLSREVKTIHEVLEEHGLISGSINVIAHRGHKKHKVTLPPALDAATRFSLREKVSGPTIMSMGTLVKPNLFRPVIWNFSQSALGSYGINDAHAIDILIEVVRSGQQPDFTLIYLPDNDHKLHRTPGEAISHLADVDKELVRFLDSYSSWEQVLEDQVCLFISDHGQTLIGETDEHNIDLENLLSAFAIHALGAEVTDKDDLVLCNNERMTYLYPLRSSEVTGVIEAVSVDSRIDLIAWKEDRKVRVVRGGTKESLLFWKNGPYHDVYQQSWGCHGDLSVLDIRLDGAQLSFDQYPDAFSRLYGALFSQAEQVIVLTAAPGYEFVSEAAPTHLGGGSHGSLHKRDSLVPLMIAGGSRPFTLPARLVDVKGYILEELGVTTPNQ</sequence>
<reference evidence="1" key="1">
    <citation type="submission" date="2022-06" db="EMBL/GenBank/DDBJ databases">
        <title>Genome sequencing of Brevibacillus sp. BB3-R1.</title>
        <authorList>
            <person name="Heo J."/>
            <person name="Lee D."/>
            <person name="Won M."/>
            <person name="Han B.-H."/>
            <person name="Hong S.-B."/>
            <person name="Kwon S.-W."/>
        </authorList>
    </citation>
    <scope>NUCLEOTIDE SEQUENCE</scope>
    <source>
        <strain evidence="1">BB3-R1</strain>
    </source>
</reference>
<organism evidence="1 2">
    <name type="scientific">Brevibacillus ruminantium</name>
    <dbReference type="NCBI Taxonomy" id="2950604"/>
    <lineage>
        <taxon>Bacteria</taxon>
        <taxon>Bacillati</taxon>
        <taxon>Bacillota</taxon>
        <taxon>Bacilli</taxon>
        <taxon>Bacillales</taxon>
        <taxon>Paenibacillaceae</taxon>
        <taxon>Brevibacillus</taxon>
    </lineage>
</organism>
<accession>A0ABY4WAN9</accession>
<dbReference type="InterPro" id="IPR017850">
    <property type="entry name" value="Alkaline_phosphatase_core_sf"/>
</dbReference>
<name>A0ABY4WAN9_9BACL</name>
<keyword evidence="2" id="KW-1185">Reference proteome</keyword>
<dbReference type="RefSeq" id="WP_251870918.1">
    <property type="nucleotide sequence ID" value="NZ_CP098755.1"/>
</dbReference>
<dbReference type="InterPro" id="IPR002591">
    <property type="entry name" value="Phosphodiest/P_Trfase"/>
</dbReference>
<dbReference type="Gene3D" id="3.40.720.10">
    <property type="entry name" value="Alkaline Phosphatase, subunit A"/>
    <property type="match status" value="1"/>
</dbReference>
<dbReference type="EMBL" id="CP098755">
    <property type="protein sequence ID" value="USG63839.1"/>
    <property type="molecule type" value="Genomic_DNA"/>
</dbReference>
<evidence type="ECO:0000313" key="1">
    <source>
        <dbReference type="EMBL" id="USG63839.1"/>
    </source>
</evidence>
<protein>
    <submittedName>
        <fullName evidence="1">Alkaline phosphatase family protein</fullName>
    </submittedName>
</protein>
<dbReference type="PANTHER" id="PTHR10151:SF120">
    <property type="entry name" value="BIS(5'-ADENOSYL)-TRIPHOSPHATASE"/>
    <property type="match status" value="1"/>
</dbReference>
<dbReference type="SUPFAM" id="SSF53649">
    <property type="entry name" value="Alkaline phosphatase-like"/>
    <property type="match status" value="1"/>
</dbReference>